<proteinExistence type="inferred from homology"/>
<dbReference type="GO" id="GO:0016491">
    <property type="term" value="F:oxidoreductase activity"/>
    <property type="evidence" value="ECO:0007669"/>
    <property type="project" value="InterPro"/>
</dbReference>
<protein>
    <recommendedName>
        <fullName evidence="2">EthD domain-containing protein</fullName>
    </recommendedName>
</protein>
<dbReference type="InterPro" id="IPR011008">
    <property type="entry name" value="Dimeric_a/b-barrel"/>
</dbReference>
<feature type="domain" description="EthD" evidence="2">
    <location>
        <begin position="12"/>
        <end position="122"/>
    </location>
</feature>
<comment type="similarity">
    <text evidence="1">Belongs to the tpcK family.</text>
</comment>
<dbReference type="Pfam" id="PF07110">
    <property type="entry name" value="EthD"/>
    <property type="match status" value="1"/>
</dbReference>
<dbReference type="EMBL" id="JACBAE010001102">
    <property type="protein sequence ID" value="KAF7173101.1"/>
    <property type="molecule type" value="Genomic_DNA"/>
</dbReference>
<dbReference type="InterPro" id="IPR009799">
    <property type="entry name" value="EthD_dom"/>
</dbReference>
<dbReference type="OrthoDB" id="2519291at2759"/>
<gene>
    <name evidence="3" type="ORF">CNMCM5623_005347</name>
</gene>
<name>A0A8H6QFX7_9EURO</name>
<evidence type="ECO:0000313" key="3">
    <source>
        <dbReference type="EMBL" id="KAF7173101.1"/>
    </source>
</evidence>
<organism evidence="3 4">
    <name type="scientific">Aspergillus felis</name>
    <dbReference type="NCBI Taxonomy" id="1287682"/>
    <lineage>
        <taxon>Eukaryota</taxon>
        <taxon>Fungi</taxon>
        <taxon>Dikarya</taxon>
        <taxon>Ascomycota</taxon>
        <taxon>Pezizomycotina</taxon>
        <taxon>Eurotiomycetes</taxon>
        <taxon>Eurotiomycetidae</taxon>
        <taxon>Eurotiales</taxon>
        <taxon>Aspergillaceae</taxon>
        <taxon>Aspergillus</taxon>
        <taxon>Aspergillus subgen. Fumigati</taxon>
    </lineage>
</organism>
<evidence type="ECO:0000259" key="2">
    <source>
        <dbReference type="Pfam" id="PF07110"/>
    </source>
</evidence>
<dbReference type="Proteomes" id="UP000654922">
    <property type="component" value="Unassembled WGS sequence"/>
</dbReference>
<dbReference type="Gene3D" id="3.30.70.100">
    <property type="match status" value="1"/>
</dbReference>
<sequence length="137" mass="15186">MPFKVLVYAYRKPGVSPEDFKNHYEAHIDLFKRLTGDDFPLSHRRIYIARSSVETTLDGASSRNATTPATVIVGQQSDYDFDCLAELTFSDQAAWEACVAKVRSPEIAAQIAADEDKFYDSSKTGVVVIGDVTETTK</sequence>
<evidence type="ECO:0000256" key="1">
    <source>
        <dbReference type="ARBA" id="ARBA00005986"/>
    </source>
</evidence>
<accession>A0A8H6QFX7</accession>
<dbReference type="SUPFAM" id="SSF54909">
    <property type="entry name" value="Dimeric alpha+beta barrel"/>
    <property type="match status" value="1"/>
</dbReference>
<evidence type="ECO:0000313" key="4">
    <source>
        <dbReference type="Proteomes" id="UP000654922"/>
    </source>
</evidence>
<reference evidence="3" key="1">
    <citation type="submission" date="2020-06" db="EMBL/GenBank/DDBJ databases">
        <title>Draft genome sequences of strains closely related to Aspergillus parafelis and Aspergillus hiratsukae.</title>
        <authorList>
            <person name="Dos Santos R.A.C."/>
            <person name="Rivero-Menendez O."/>
            <person name="Steenwyk J.L."/>
            <person name="Mead M.E."/>
            <person name="Goldman G.H."/>
            <person name="Alastruey-Izquierdo A."/>
            <person name="Rokas A."/>
        </authorList>
    </citation>
    <scope>NUCLEOTIDE SEQUENCE</scope>
    <source>
        <strain evidence="3">CNM-CM5623</strain>
    </source>
</reference>
<dbReference type="AlphaFoldDB" id="A0A8H6QFX7"/>
<comment type="caution">
    <text evidence="3">The sequence shown here is derived from an EMBL/GenBank/DDBJ whole genome shotgun (WGS) entry which is preliminary data.</text>
</comment>